<dbReference type="GO" id="GO:0006525">
    <property type="term" value="P:arginine metabolic process"/>
    <property type="evidence" value="ECO:0007669"/>
    <property type="project" value="UniProtKB-KW"/>
</dbReference>
<dbReference type="PANTHER" id="PTHR43782:SF3">
    <property type="entry name" value="ARGINASE"/>
    <property type="match status" value="1"/>
</dbReference>
<keyword evidence="7" id="KW-0479">Metal-binding</keyword>
<comment type="pathway">
    <text evidence="2">Nitrogen metabolism; urea cycle; L-ornithine and urea from L-arginine: step 1/1.</text>
</comment>
<evidence type="ECO:0000256" key="2">
    <source>
        <dbReference type="ARBA" id="ARBA00005098"/>
    </source>
</evidence>
<dbReference type="CDD" id="cd09989">
    <property type="entry name" value="Arginase"/>
    <property type="match status" value="1"/>
</dbReference>
<evidence type="ECO:0000313" key="12">
    <source>
        <dbReference type="Proteomes" id="UP000095287"/>
    </source>
</evidence>
<comment type="catalytic activity">
    <reaction evidence="10">
        <text>L-arginine + H2O = urea + L-ornithine</text>
        <dbReference type="Rhea" id="RHEA:20569"/>
        <dbReference type="ChEBI" id="CHEBI:15377"/>
        <dbReference type="ChEBI" id="CHEBI:16199"/>
        <dbReference type="ChEBI" id="CHEBI:32682"/>
        <dbReference type="ChEBI" id="CHEBI:46911"/>
        <dbReference type="EC" id="3.5.3.1"/>
    </reaction>
</comment>
<comment type="cofactor">
    <cofactor evidence="1">
        <name>Mn(2+)</name>
        <dbReference type="ChEBI" id="CHEBI:29035"/>
    </cofactor>
</comment>
<evidence type="ECO:0000256" key="9">
    <source>
        <dbReference type="ARBA" id="ARBA00023211"/>
    </source>
</evidence>
<evidence type="ECO:0000256" key="10">
    <source>
        <dbReference type="ARBA" id="ARBA00047391"/>
    </source>
</evidence>
<name>A0A1I8AUE5_9BILA</name>
<dbReference type="GO" id="GO:0005829">
    <property type="term" value="C:cytosol"/>
    <property type="evidence" value="ECO:0007669"/>
    <property type="project" value="TreeGrafter"/>
</dbReference>
<dbReference type="InterPro" id="IPR006035">
    <property type="entry name" value="Ureohydrolase"/>
</dbReference>
<dbReference type="InterPro" id="IPR023696">
    <property type="entry name" value="Ureohydrolase_dom_sf"/>
</dbReference>
<dbReference type="Gene3D" id="3.40.800.10">
    <property type="entry name" value="Ureohydrolase domain"/>
    <property type="match status" value="1"/>
</dbReference>
<dbReference type="SUPFAM" id="SSF52768">
    <property type="entry name" value="Arginase/deacetylase"/>
    <property type="match status" value="1"/>
</dbReference>
<comment type="similarity">
    <text evidence="11">Belongs to the arginase family.</text>
</comment>
<keyword evidence="6" id="KW-0056">Arginine metabolism</keyword>
<keyword evidence="12" id="KW-1185">Reference proteome</keyword>
<dbReference type="WBParaSite" id="L893_g9313.t1">
    <property type="protein sequence ID" value="L893_g9313.t1"/>
    <property type="gene ID" value="L893_g9313"/>
</dbReference>
<dbReference type="Proteomes" id="UP000095287">
    <property type="component" value="Unplaced"/>
</dbReference>
<evidence type="ECO:0000313" key="13">
    <source>
        <dbReference type="WBParaSite" id="L893_g9313.t1"/>
    </source>
</evidence>
<dbReference type="GO" id="GO:0005634">
    <property type="term" value="C:nucleus"/>
    <property type="evidence" value="ECO:0007669"/>
    <property type="project" value="TreeGrafter"/>
</dbReference>
<reference evidence="13" key="1">
    <citation type="submission" date="2016-11" db="UniProtKB">
        <authorList>
            <consortium name="WormBaseParasite"/>
        </authorList>
    </citation>
    <scope>IDENTIFICATION</scope>
</reference>
<accession>A0A1I8AUE5</accession>
<dbReference type="EC" id="3.5.3.1" evidence="3"/>
<evidence type="ECO:0000256" key="3">
    <source>
        <dbReference type="ARBA" id="ARBA00012168"/>
    </source>
</evidence>
<keyword evidence="9" id="KW-0464">Manganese</keyword>
<dbReference type="PROSITE" id="PS51409">
    <property type="entry name" value="ARGINASE_2"/>
    <property type="match status" value="1"/>
</dbReference>
<dbReference type="AlphaFoldDB" id="A0A1I8AUE5"/>
<evidence type="ECO:0000256" key="5">
    <source>
        <dbReference type="ARBA" id="ARBA00022436"/>
    </source>
</evidence>
<evidence type="ECO:0000256" key="11">
    <source>
        <dbReference type="PROSITE-ProRule" id="PRU00742"/>
    </source>
</evidence>
<proteinExistence type="inferred from homology"/>
<protein>
    <recommendedName>
        <fullName evidence="4">Arginase</fullName>
        <ecNumber evidence="3">3.5.3.1</ecNumber>
    </recommendedName>
</protein>
<dbReference type="GO" id="GO:0004053">
    <property type="term" value="F:arginase activity"/>
    <property type="evidence" value="ECO:0007669"/>
    <property type="project" value="UniProtKB-EC"/>
</dbReference>
<dbReference type="PRINTS" id="PR00116">
    <property type="entry name" value="ARGINASE"/>
</dbReference>
<evidence type="ECO:0000256" key="1">
    <source>
        <dbReference type="ARBA" id="ARBA00001936"/>
    </source>
</evidence>
<evidence type="ECO:0000256" key="4">
    <source>
        <dbReference type="ARBA" id="ARBA00018123"/>
    </source>
</evidence>
<keyword evidence="5" id="KW-0835">Urea cycle</keyword>
<keyword evidence="8" id="KW-0378">Hydrolase</keyword>
<sequence>MRLSLQALARQLNIVGLANGNGGRHLGCEAAVSVLQKSDIFNSCKVPHRWHSVIEETVSGRHRQALNGIVANSRNLAKATSHVLANQNELLVIGGDHSSAIGTWSGVASYLRHHGDIGLIWVDAHMDSHTVESSPSGNFHGMPLAHLLGYGNNTLTNVGDEKPKIKPENLAMVGIRSYEEPERKLLESLGVRIFYDEEVAERGIETCMEEAIAIVSRNTYGYGMSIDIDGFRVEDAPAVGTPAEGGIIADEFLNFVRNHPLSDLVAVELVEFLPRFDCDKKSSERLMLDLVEAIFLKRFQEKRPSRTARQ</sequence>
<evidence type="ECO:0000256" key="6">
    <source>
        <dbReference type="ARBA" id="ARBA00022503"/>
    </source>
</evidence>
<dbReference type="InterPro" id="IPR014033">
    <property type="entry name" value="Arginase"/>
</dbReference>
<dbReference type="GO" id="GO:0030145">
    <property type="term" value="F:manganese ion binding"/>
    <property type="evidence" value="ECO:0007669"/>
    <property type="project" value="TreeGrafter"/>
</dbReference>
<evidence type="ECO:0000256" key="8">
    <source>
        <dbReference type="ARBA" id="ARBA00022801"/>
    </source>
</evidence>
<dbReference type="Pfam" id="PF00491">
    <property type="entry name" value="Arginase"/>
    <property type="match status" value="1"/>
</dbReference>
<evidence type="ECO:0000256" key="7">
    <source>
        <dbReference type="ARBA" id="ARBA00022723"/>
    </source>
</evidence>
<organism evidence="12 13">
    <name type="scientific">Steinernema glaseri</name>
    <dbReference type="NCBI Taxonomy" id="37863"/>
    <lineage>
        <taxon>Eukaryota</taxon>
        <taxon>Metazoa</taxon>
        <taxon>Ecdysozoa</taxon>
        <taxon>Nematoda</taxon>
        <taxon>Chromadorea</taxon>
        <taxon>Rhabditida</taxon>
        <taxon>Tylenchina</taxon>
        <taxon>Panagrolaimomorpha</taxon>
        <taxon>Strongyloidoidea</taxon>
        <taxon>Steinernematidae</taxon>
        <taxon>Steinernema</taxon>
    </lineage>
</organism>
<dbReference type="PANTHER" id="PTHR43782">
    <property type="entry name" value="ARGINASE"/>
    <property type="match status" value="1"/>
</dbReference>
<dbReference type="GO" id="GO:0000050">
    <property type="term" value="P:urea cycle"/>
    <property type="evidence" value="ECO:0007669"/>
    <property type="project" value="UniProtKB-KW"/>
</dbReference>